<reference evidence="2" key="1">
    <citation type="journal article" date="2015" name="Nature">
        <title>Complex archaea that bridge the gap between prokaryotes and eukaryotes.</title>
        <authorList>
            <person name="Spang A."/>
            <person name="Saw J.H."/>
            <person name="Jorgensen S.L."/>
            <person name="Zaremba-Niedzwiedzka K."/>
            <person name="Martijn J."/>
            <person name="Lind A.E."/>
            <person name="van Eijk R."/>
            <person name="Schleper C."/>
            <person name="Guy L."/>
            <person name="Ettema T.J."/>
        </authorList>
    </citation>
    <scope>NUCLEOTIDE SEQUENCE</scope>
</reference>
<protein>
    <submittedName>
        <fullName evidence="2">Uncharacterized protein</fullName>
    </submittedName>
</protein>
<dbReference type="EMBL" id="LAZR01038975">
    <property type="protein sequence ID" value="KKL18162.1"/>
    <property type="molecule type" value="Genomic_DNA"/>
</dbReference>
<feature type="non-terminal residue" evidence="2">
    <location>
        <position position="1"/>
    </location>
</feature>
<accession>A0A0F9BW56</accession>
<gene>
    <name evidence="2" type="ORF">LCGC14_2478260</name>
</gene>
<proteinExistence type="predicted"/>
<comment type="caution">
    <text evidence="2">The sequence shown here is derived from an EMBL/GenBank/DDBJ whole genome shotgun (WGS) entry which is preliminary data.</text>
</comment>
<feature type="coiled-coil region" evidence="1">
    <location>
        <begin position="47"/>
        <end position="81"/>
    </location>
</feature>
<keyword evidence="1" id="KW-0175">Coiled coil</keyword>
<organism evidence="2">
    <name type="scientific">marine sediment metagenome</name>
    <dbReference type="NCBI Taxonomy" id="412755"/>
    <lineage>
        <taxon>unclassified sequences</taxon>
        <taxon>metagenomes</taxon>
        <taxon>ecological metagenomes</taxon>
    </lineage>
</organism>
<name>A0A0F9BW56_9ZZZZ</name>
<dbReference type="AlphaFoldDB" id="A0A0F9BW56"/>
<evidence type="ECO:0000256" key="1">
    <source>
        <dbReference type="SAM" id="Coils"/>
    </source>
</evidence>
<evidence type="ECO:0000313" key="2">
    <source>
        <dbReference type="EMBL" id="KKL18162.1"/>
    </source>
</evidence>
<sequence>IDCDEKKYGSLLKFLDNIKDQDYQKQGIEFAKQARKFRKNFVPCTGENIGMKDKDDIKEKIKELEEEKKLSEDEVTKDRLNYGIYLLKWMSKGRKCSDA</sequence>